<reference evidence="2" key="3">
    <citation type="journal article" date="2000" name="Genome Res.">
        <title>RIKEN integrated sequence analysis (RISA) system--384-format sequencing pipeline with 384 multicapillary sequencer.</title>
        <authorList>
            <person name="Shibata K."/>
            <person name="Itoh M."/>
            <person name="Aizawa K."/>
            <person name="Nagaoka S."/>
            <person name="Sasaki N."/>
            <person name="Carninci P."/>
            <person name="Konno H."/>
            <person name="Akiyama J."/>
            <person name="Nishi K."/>
            <person name="Kitsunai T."/>
            <person name="Tashiro H."/>
            <person name="Itoh M."/>
            <person name="Sumi N."/>
            <person name="Ishii Y."/>
            <person name="Nakamura S."/>
            <person name="Hazama M."/>
            <person name="Nishine T."/>
            <person name="Harada A."/>
            <person name="Yamamoto R."/>
            <person name="Matsumoto H."/>
            <person name="Sakaguchi S."/>
            <person name="Ikegami T."/>
            <person name="Kashiwagi K."/>
            <person name="Fujiwake S."/>
            <person name="Inoue K."/>
            <person name="Togawa Y."/>
            <person name="Izawa M."/>
            <person name="Ohara E."/>
            <person name="Watahiki M."/>
            <person name="Yoneda Y."/>
            <person name="Ishikawa T."/>
            <person name="Ozawa K."/>
            <person name="Tanaka T."/>
            <person name="Matsuura S."/>
            <person name="Kawai J."/>
            <person name="Okazaki Y."/>
            <person name="Muramatsu M."/>
            <person name="Inoue Y."/>
            <person name="Kira A."/>
            <person name="Hayashizaki Y."/>
        </authorList>
    </citation>
    <scope>NUCLEOTIDE SEQUENCE</scope>
    <source>
        <strain evidence="2">C57BL/6J</strain>
        <tissue evidence="2">Diencephalon</tissue>
    </source>
</reference>
<protein>
    <submittedName>
        <fullName evidence="2">Uncharacterized protein</fullName>
    </submittedName>
</protein>
<reference evidence="2" key="6">
    <citation type="journal article" date="2002" name="Nature">
        <title>Analysis of the mouse transcriptome based on functional annotation of 60,770 full-length cDNAs.</title>
        <authorList>
            <consortium name="The FANTOM Consortium and the RIKEN Genome Exploration Research Group Phase I and II Team"/>
        </authorList>
    </citation>
    <scope>NUCLEOTIDE SEQUENCE</scope>
    <source>
        <strain evidence="2">C57BL/6J</strain>
        <tissue evidence="2">Diencephalon</tissue>
    </source>
</reference>
<dbReference type="EMBL" id="AK034247">
    <property type="protein sequence ID" value="BAC28647.1"/>
    <property type="molecule type" value="mRNA"/>
</dbReference>
<dbReference type="AlphaFoldDB" id="Q8CBZ5"/>
<reference evidence="2" key="2">
    <citation type="journal article" date="2000" name="Genome Res.">
        <title>Normalization and subtraction of cap-trapper-selected cDNAs to prepare full-length cDNA libraries for rapid discovery of new genes.</title>
        <authorList>
            <person name="Carninci P."/>
            <person name="Shibata Y."/>
            <person name="Hayatsu N."/>
            <person name="Sugahara Y."/>
            <person name="Shibata K."/>
            <person name="Itoh M."/>
            <person name="Konno H."/>
            <person name="Okazaki Y."/>
            <person name="Muramatsu M."/>
            <person name="Hayashizaki Y."/>
        </authorList>
    </citation>
    <scope>NUCLEOTIDE SEQUENCE</scope>
    <source>
        <strain evidence="2">C57BL/6J</strain>
        <tissue evidence="2">Diencephalon</tissue>
    </source>
</reference>
<reference evidence="2" key="8">
    <citation type="journal article" date="2005" name="Science">
        <title>Antisense Transcription in the Mammalian Transcriptome.</title>
        <authorList>
            <consortium name="RIKEN Genome Exploration Research Group and Genome Science Group (Genome Network Project Core Group) and the FANTOM Consortium"/>
        </authorList>
    </citation>
    <scope>NUCLEOTIDE SEQUENCE</scope>
    <source>
        <strain evidence="2">C57BL/6J</strain>
        <tissue evidence="2">Diencephalon</tissue>
    </source>
</reference>
<proteinExistence type="evidence at transcript level"/>
<reference evidence="2" key="5">
    <citation type="submission" date="2001-07" db="EMBL/GenBank/DDBJ databases">
        <authorList>
            <person name="Adachi J."/>
            <person name="Aizawa K."/>
            <person name="Akimura T."/>
            <person name="Arakawa T."/>
            <person name="Bono H."/>
            <person name="Carninci P."/>
            <person name="Fukuda S."/>
            <person name="Furuno M."/>
            <person name="Hanagaki T."/>
            <person name="Hara A."/>
            <person name="Hashizume W."/>
            <person name="Hayashida K."/>
            <person name="Hayatsu N."/>
            <person name="Hiramoto K."/>
            <person name="Hiraoka T."/>
            <person name="Hirozane T."/>
            <person name="Hori F."/>
            <person name="Imotani K."/>
            <person name="Ishii Y."/>
            <person name="Itoh M."/>
            <person name="Kagawa I."/>
            <person name="Kasukawa T."/>
            <person name="Katoh H."/>
            <person name="Kawai J."/>
            <person name="Kojima Y."/>
            <person name="Kondo S."/>
            <person name="Konno H."/>
            <person name="Kouda M."/>
            <person name="Koya S."/>
            <person name="Kurihara C."/>
            <person name="Matsuyama T."/>
            <person name="Miyazaki A."/>
            <person name="Murata M."/>
            <person name="Nakamura M."/>
            <person name="Nishi K."/>
            <person name="Nomura K."/>
            <person name="Numazaki R."/>
            <person name="Ohno M."/>
            <person name="Ohsato N."/>
            <person name="Okazaki Y."/>
            <person name="Saito R."/>
            <person name="Saitoh H."/>
            <person name="Sakai C."/>
            <person name="Sakai K."/>
            <person name="Sakazume N."/>
            <person name="Sano H."/>
            <person name="Sasaki D."/>
            <person name="Shibata K."/>
            <person name="Shinagawa A."/>
            <person name="Shiraki T."/>
            <person name="Sogabe Y."/>
            <person name="Tagami M."/>
            <person name="Tagawa A."/>
            <person name="Takahashi F."/>
            <person name="Takaku-Akahira S."/>
            <person name="Takeda Y."/>
            <person name="Tanaka T."/>
            <person name="Tomaru A."/>
            <person name="Toya T."/>
            <person name="Yasunishi A."/>
            <person name="Muramatsu M."/>
            <person name="Hayashizaki Y."/>
        </authorList>
    </citation>
    <scope>NUCLEOTIDE SEQUENCE</scope>
    <source>
        <strain evidence="2">C57BL/6J</strain>
        <tissue evidence="2">Diencephalon</tissue>
    </source>
</reference>
<feature type="non-terminal residue" evidence="2">
    <location>
        <position position="1"/>
    </location>
</feature>
<feature type="region of interest" description="Disordered" evidence="1">
    <location>
        <begin position="53"/>
        <end position="82"/>
    </location>
</feature>
<feature type="compositionally biased region" description="Gly residues" evidence="1">
    <location>
        <begin position="61"/>
        <end position="70"/>
    </location>
</feature>
<organism evidence="2">
    <name type="scientific">Mus musculus</name>
    <name type="common">Mouse</name>
    <dbReference type="NCBI Taxonomy" id="10090"/>
    <lineage>
        <taxon>Eukaryota</taxon>
        <taxon>Metazoa</taxon>
        <taxon>Chordata</taxon>
        <taxon>Craniata</taxon>
        <taxon>Vertebrata</taxon>
        <taxon>Euteleostomi</taxon>
        <taxon>Mammalia</taxon>
        <taxon>Eutheria</taxon>
        <taxon>Euarchontoglires</taxon>
        <taxon>Glires</taxon>
        <taxon>Rodentia</taxon>
        <taxon>Myomorpha</taxon>
        <taxon>Muroidea</taxon>
        <taxon>Muridae</taxon>
        <taxon>Murinae</taxon>
        <taxon>Mus</taxon>
        <taxon>Mus</taxon>
    </lineage>
</organism>
<evidence type="ECO:0000313" key="2">
    <source>
        <dbReference type="EMBL" id="BAC28647.1"/>
    </source>
</evidence>
<gene>
    <name evidence="3" type="primary">Gm10065</name>
</gene>
<feature type="region of interest" description="Disordered" evidence="1">
    <location>
        <begin position="1"/>
        <end position="28"/>
    </location>
</feature>
<sequence>GRGAARAPRSAAPLAGWSGTAPAPAAPGSAPCCACLAAATVCRARGAGSAPAGVRLPLGSGKHGSAGGSGQAQDCPANWSPLPRGRPLPVPLSPLEAQCPLLQTERLGLRTFRVL</sequence>
<dbReference type="AGR" id="MGI:3642433"/>
<evidence type="ECO:0000313" key="3">
    <source>
        <dbReference type="MGI" id="MGI:3642433"/>
    </source>
</evidence>
<accession>Q8CBZ5</accession>
<evidence type="ECO:0000256" key="1">
    <source>
        <dbReference type="SAM" id="MobiDB-lite"/>
    </source>
</evidence>
<name>Q8CBZ5_MOUSE</name>
<reference evidence="2" key="1">
    <citation type="journal article" date="1999" name="Methods Enzymol.">
        <title>High-efficiency full-length cDNA cloning.</title>
        <authorList>
            <person name="Carninci P."/>
            <person name="Hayashizaki Y."/>
        </authorList>
    </citation>
    <scope>NUCLEOTIDE SEQUENCE</scope>
    <source>
        <strain evidence="2">C57BL/6J</strain>
        <tissue evidence="2">Diencephalon</tissue>
    </source>
</reference>
<reference evidence="2" key="4">
    <citation type="journal article" date="2001" name="Nature">
        <title>Functional annotation of a full-length mouse cDNA collection.</title>
        <authorList>
            <consortium name="The RIKEN Genome Exploration Research Group Phase II Team and the FANTOM Consortium"/>
        </authorList>
    </citation>
    <scope>NUCLEOTIDE SEQUENCE</scope>
    <source>
        <strain evidence="2">C57BL/6J</strain>
        <tissue evidence="2">Diencephalon</tissue>
    </source>
</reference>
<reference evidence="2" key="7">
    <citation type="journal article" date="2005" name="Science">
        <title>The Transcriptional Landscape of the Mammalian Genome.</title>
        <authorList>
            <consortium name="The FANTOM Consortium"/>
            <consortium name="Riken Genome Exploration Research Group and Genome Science Group (Genome Network Project Core Group)"/>
        </authorList>
    </citation>
    <scope>NUCLEOTIDE SEQUENCE</scope>
    <source>
        <strain evidence="2">C57BL/6J</strain>
        <tissue evidence="2">Diencephalon</tissue>
    </source>
</reference>
<dbReference type="MGI" id="MGI:3642433">
    <property type="gene designation" value="Gm10065"/>
</dbReference>